<reference evidence="2" key="1">
    <citation type="submission" date="2020-04" db="EMBL/GenBank/DDBJ databases">
        <title>Peptoniphilus sp. nov. isolated from swine feces.</title>
        <authorList>
            <person name="Ryu S.W."/>
        </authorList>
    </citation>
    <scope>NUCLEOTIDE SEQUENCE [LARGE SCALE GENOMIC DNA]</scope>
    <source>
        <strain evidence="2">AGMB00490</strain>
    </source>
</reference>
<dbReference type="AlphaFoldDB" id="A0A848RHR3"/>
<feature type="transmembrane region" description="Helical" evidence="1">
    <location>
        <begin position="94"/>
        <end position="113"/>
    </location>
</feature>
<dbReference type="RefSeq" id="WP_169968560.1">
    <property type="nucleotide sequence ID" value="NZ_JABDSR010000004.1"/>
</dbReference>
<dbReference type="EMBL" id="JABDSR010000004">
    <property type="protein sequence ID" value="NMW84786.1"/>
    <property type="molecule type" value="Genomic_DNA"/>
</dbReference>
<protein>
    <submittedName>
        <fullName evidence="2">Uncharacterized protein</fullName>
    </submittedName>
</protein>
<evidence type="ECO:0000313" key="2">
    <source>
        <dbReference type="EMBL" id="NMW84786.1"/>
    </source>
</evidence>
<keyword evidence="1" id="KW-0812">Transmembrane</keyword>
<feature type="transmembrane region" description="Helical" evidence="1">
    <location>
        <begin position="28"/>
        <end position="48"/>
    </location>
</feature>
<evidence type="ECO:0000256" key="1">
    <source>
        <dbReference type="SAM" id="Phobius"/>
    </source>
</evidence>
<keyword evidence="1" id="KW-0472">Membrane</keyword>
<gene>
    <name evidence="2" type="ORF">HKO22_03385</name>
</gene>
<sequence length="219" mass="25139">MILVESIIIVLLFVALFKNLIKSNPIPFYILAVLINFMYIKIASMPMVKELNPAISKYLLGPLNRGVIGTAFIIIVMYIGVLKKDQFVRELMQIRGELAIIGSIIIFGHNILFGKIFFVQFFTDMSSLEPLKLVATIISLVMIAILIPLFLTSFKTIRKKMNPGSWKKLQKLAYTFFYLIFIHVIVLYSGHIKDKVLDVVIYVLIWGYYTIKLVQKNQI</sequence>
<evidence type="ECO:0000313" key="3">
    <source>
        <dbReference type="Proteomes" id="UP000568273"/>
    </source>
</evidence>
<feature type="transmembrane region" description="Helical" evidence="1">
    <location>
        <begin position="6"/>
        <end position="21"/>
    </location>
</feature>
<dbReference type="Proteomes" id="UP000568273">
    <property type="component" value="Unassembled WGS sequence"/>
</dbReference>
<keyword evidence="1" id="KW-1133">Transmembrane helix</keyword>
<feature type="transmembrane region" description="Helical" evidence="1">
    <location>
        <begin position="133"/>
        <end position="151"/>
    </location>
</feature>
<proteinExistence type="predicted"/>
<feature type="transmembrane region" description="Helical" evidence="1">
    <location>
        <begin position="63"/>
        <end position="82"/>
    </location>
</feature>
<accession>A0A848RHR3</accession>
<feature type="transmembrane region" description="Helical" evidence="1">
    <location>
        <begin position="172"/>
        <end position="190"/>
    </location>
</feature>
<organism evidence="2 3">
    <name type="scientific">Peptoniphilus faecalis</name>
    <dbReference type="NCBI Taxonomy" id="2731255"/>
    <lineage>
        <taxon>Bacteria</taxon>
        <taxon>Bacillati</taxon>
        <taxon>Bacillota</taxon>
        <taxon>Tissierellia</taxon>
        <taxon>Tissierellales</taxon>
        <taxon>Peptoniphilaceae</taxon>
        <taxon>Peptoniphilus</taxon>
    </lineage>
</organism>
<keyword evidence="3" id="KW-1185">Reference proteome</keyword>
<feature type="transmembrane region" description="Helical" evidence="1">
    <location>
        <begin position="196"/>
        <end position="214"/>
    </location>
</feature>
<name>A0A848RHR3_9FIRM</name>
<comment type="caution">
    <text evidence="2">The sequence shown here is derived from an EMBL/GenBank/DDBJ whole genome shotgun (WGS) entry which is preliminary data.</text>
</comment>